<sequence>MACKVELCLSYEHLAYIRMNSLPERSHMQISFIYSLFTYLQWLMVNAVARLEWHSLECEWSRME</sequence>
<dbReference type="Proteomes" id="UP000054995">
    <property type="component" value="Unassembled WGS sequence"/>
</dbReference>
<comment type="caution">
    <text evidence="1">The sequence shown here is derived from an EMBL/GenBank/DDBJ whole genome shotgun (WGS) entry which is preliminary data.</text>
</comment>
<name>A0A0V1FDN6_TRIPS</name>
<proteinExistence type="predicted"/>
<accession>A0A0V1FDN6</accession>
<reference evidence="1 2" key="1">
    <citation type="submission" date="2015-01" db="EMBL/GenBank/DDBJ databases">
        <title>Evolution of Trichinella species and genotypes.</title>
        <authorList>
            <person name="Korhonen P.K."/>
            <person name="Edoardo P."/>
            <person name="Giuseppe L.R."/>
            <person name="Gasser R.B."/>
        </authorList>
    </citation>
    <scope>NUCLEOTIDE SEQUENCE [LARGE SCALE GENOMIC DNA]</scope>
    <source>
        <strain evidence="1">ISS470</strain>
    </source>
</reference>
<evidence type="ECO:0000313" key="1">
    <source>
        <dbReference type="EMBL" id="KRY84182.1"/>
    </source>
</evidence>
<evidence type="ECO:0000313" key="2">
    <source>
        <dbReference type="Proteomes" id="UP000054995"/>
    </source>
</evidence>
<keyword evidence="2" id="KW-1185">Reference proteome</keyword>
<gene>
    <name evidence="1" type="ORF">T4D_13057</name>
</gene>
<organism evidence="1 2">
    <name type="scientific">Trichinella pseudospiralis</name>
    <name type="common">Parasitic roundworm</name>
    <dbReference type="NCBI Taxonomy" id="6337"/>
    <lineage>
        <taxon>Eukaryota</taxon>
        <taxon>Metazoa</taxon>
        <taxon>Ecdysozoa</taxon>
        <taxon>Nematoda</taxon>
        <taxon>Enoplea</taxon>
        <taxon>Dorylaimia</taxon>
        <taxon>Trichinellida</taxon>
        <taxon>Trichinellidae</taxon>
        <taxon>Trichinella</taxon>
    </lineage>
</organism>
<protein>
    <submittedName>
        <fullName evidence="1">Uncharacterized protein</fullName>
    </submittedName>
</protein>
<dbReference type="EMBL" id="JYDT01000120">
    <property type="protein sequence ID" value="KRY84182.1"/>
    <property type="molecule type" value="Genomic_DNA"/>
</dbReference>
<dbReference type="AlphaFoldDB" id="A0A0V1FDN6"/>